<dbReference type="Proteomes" id="UP001412239">
    <property type="component" value="Unassembled WGS sequence"/>
</dbReference>
<proteinExistence type="predicted"/>
<keyword evidence="1" id="KW-0378">Hydrolase</keyword>
<dbReference type="AlphaFoldDB" id="A0A292PIH2"/>
<dbReference type="EMBL" id="LN891231">
    <property type="protein sequence ID" value="CUS07242.1"/>
    <property type="molecule type" value="Genomic_DNA"/>
</dbReference>
<feature type="signal peptide" evidence="2">
    <location>
        <begin position="1"/>
        <end position="22"/>
    </location>
</feature>
<evidence type="ECO:0000313" key="5">
    <source>
        <dbReference type="Proteomes" id="UP001412239"/>
    </source>
</evidence>
<keyword evidence="2" id="KW-0732">Signal</keyword>
<evidence type="ECO:0000256" key="2">
    <source>
        <dbReference type="SAM" id="SignalP"/>
    </source>
</evidence>
<dbReference type="SUPFAM" id="SSF53474">
    <property type="entry name" value="alpha/beta-Hydrolases"/>
    <property type="match status" value="1"/>
</dbReference>
<dbReference type="PANTHER" id="PTHR46640:SF3">
    <property type="entry name" value="LIPASE LIH1-RELATED"/>
    <property type="match status" value="1"/>
</dbReference>
<dbReference type="InterPro" id="IPR002921">
    <property type="entry name" value="Fungal_lipase-type"/>
</dbReference>
<keyword evidence="5" id="KW-1185">Reference proteome</keyword>
<evidence type="ECO:0000259" key="3">
    <source>
        <dbReference type="Pfam" id="PF01764"/>
    </source>
</evidence>
<accession>A0A292PIH2</accession>
<reference evidence="4" key="1">
    <citation type="submission" date="2015-10" db="EMBL/GenBank/DDBJ databases">
        <authorList>
            <person name="Regsiter A."/>
            <person name="william w."/>
        </authorList>
    </citation>
    <scope>NUCLEOTIDE SEQUENCE</scope>
    <source>
        <strain evidence="4">Montdore</strain>
    </source>
</reference>
<feature type="chain" id="PRO_5013127132" description="Fungal lipase-type domain-containing protein" evidence="2">
    <location>
        <begin position="23"/>
        <end position="399"/>
    </location>
</feature>
<organism evidence="4 5">
    <name type="scientific">Tuber aestivum</name>
    <name type="common">summer truffle</name>
    <dbReference type="NCBI Taxonomy" id="59557"/>
    <lineage>
        <taxon>Eukaryota</taxon>
        <taxon>Fungi</taxon>
        <taxon>Dikarya</taxon>
        <taxon>Ascomycota</taxon>
        <taxon>Pezizomycotina</taxon>
        <taxon>Pezizomycetes</taxon>
        <taxon>Pezizales</taxon>
        <taxon>Tuberaceae</taxon>
        <taxon>Tuber</taxon>
    </lineage>
</organism>
<dbReference type="Gene3D" id="3.40.50.1820">
    <property type="entry name" value="alpha/beta hydrolase"/>
    <property type="match status" value="1"/>
</dbReference>
<evidence type="ECO:0000256" key="1">
    <source>
        <dbReference type="ARBA" id="ARBA00022801"/>
    </source>
</evidence>
<protein>
    <recommendedName>
        <fullName evidence="3">Fungal lipase-type domain-containing protein</fullName>
    </recommendedName>
</protein>
<dbReference type="PANTHER" id="PTHR46640">
    <property type="entry name" value="TRIACYLGLYCEROL LIPASE, PUTATIVE (AFU_ORTHOLOGUE AFUA_6G06510)-RELATED"/>
    <property type="match status" value="1"/>
</dbReference>
<gene>
    <name evidence="4" type="ORF">GSTUAT00008694001</name>
</gene>
<dbReference type="InterPro" id="IPR051299">
    <property type="entry name" value="AB_hydrolase_lip/est"/>
</dbReference>
<name>A0A292PIH2_9PEZI</name>
<feature type="domain" description="Fungal lipase-type" evidence="3">
    <location>
        <begin position="220"/>
        <end position="359"/>
    </location>
</feature>
<sequence>MFIHKIWGTLWTLAELVSISKSAREPSPSGSQRSGGVDLESQWVEGVEGAARNEHSLEPLLGAKAVSGPDAPVWIDVRVSAYQLAAHGVVKTLNELFKPATGITSLFVSVSLYRLTHETAEEGVIQDELKLMKKNAERAFLAYCPGKIIERLATKHDVVTNENLGMKDGGGHTRRELFIIPENSVKIMKAHYPRAWAKSAFGITGIGAVVLVDEKAREIVVPVRGTIGLMNWITDAAILVVSARHLCKGCYMHSGFWVATREIHRTVKAEVKRLRALSEYRDFTLTVTGHSLGGAVAYLLRAQFAVDRDFCEGSRASVALVTFGQPKAGNRELATWVEKLPGKYLRVTYSNDLVVSLPASFGWMSLGTGYHYVHTRNEYHINPIPNVKISRSIHGKPPM</sequence>
<dbReference type="GO" id="GO:0006629">
    <property type="term" value="P:lipid metabolic process"/>
    <property type="evidence" value="ECO:0007669"/>
    <property type="project" value="InterPro"/>
</dbReference>
<dbReference type="GO" id="GO:0016787">
    <property type="term" value="F:hydrolase activity"/>
    <property type="evidence" value="ECO:0007669"/>
    <property type="project" value="UniProtKB-KW"/>
</dbReference>
<evidence type="ECO:0000313" key="4">
    <source>
        <dbReference type="EMBL" id="CUS07242.1"/>
    </source>
</evidence>
<dbReference type="Pfam" id="PF01764">
    <property type="entry name" value="Lipase_3"/>
    <property type="match status" value="1"/>
</dbReference>
<dbReference type="CDD" id="cd00519">
    <property type="entry name" value="Lipase_3"/>
    <property type="match status" value="1"/>
</dbReference>
<dbReference type="InterPro" id="IPR029058">
    <property type="entry name" value="AB_hydrolase_fold"/>
</dbReference>